<dbReference type="Pfam" id="PF08245">
    <property type="entry name" value="Mur_ligase_M"/>
    <property type="match status" value="1"/>
</dbReference>
<dbReference type="InterPro" id="IPR051046">
    <property type="entry name" value="MurCDEF_CellWall_CoF430Synth"/>
</dbReference>
<dbReference type="GO" id="GO:0005524">
    <property type="term" value="F:ATP binding"/>
    <property type="evidence" value="ECO:0007669"/>
    <property type="project" value="UniProtKB-KW"/>
</dbReference>
<dbReference type="Pfam" id="PF02875">
    <property type="entry name" value="Mur_ligase_C"/>
    <property type="match status" value="1"/>
</dbReference>
<proteinExistence type="predicted"/>
<sequence>MYKLSQIIVEILAKIYLWRFDPKIIGVTGNVGKTSAKEAIGLVVSKIKKVRVGGGNLNNEIGLPFNIISDSVDEYYEKGGSLIFGIKSFFKAILGLLGSNYPEVLVLEYGADRPGDIKKLSKKYKPHVGVVTAVGEVPVHVEFFSGPEGVAREKGRLIEALSISDFAVLNFDDLAVLEMKEKTKAKTLTYGFGEGATVRISNLEPWTESGIPEGVNFKMNYNDTLHGGGQGFVPFKLSGSLGKSQGYAAAAAAAVGSIFGMNLVDISETLSEYQGPKGRLKILKGIKNSTIIDDTYNASPLSTHLALETLRDLPAGEVGLPGTRKIAMLGDMLELGKYTIQAHQEIGNMAGSFIDLLVCVGSRAKFIADSAFNQMPKENIYRFDTSDETKLKVNELINEGDLVLVKGSQGMRMEKIVEEIMAEPDKKKELLVRQSAKWLKR</sequence>
<dbReference type="EMBL" id="MGJB01000011">
    <property type="protein sequence ID" value="OGM98648.1"/>
    <property type="molecule type" value="Genomic_DNA"/>
</dbReference>
<dbReference type="GO" id="GO:0016881">
    <property type="term" value="F:acid-amino acid ligase activity"/>
    <property type="evidence" value="ECO:0007669"/>
    <property type="project" value="InterPro"/>
</dbReference>
<dbReference type="STRING" id="1802661.A2649_00595"/>
<feature type="domain" description="Mur ligase central" evidence="5">
    <location>
        <begin position="101"/>
        <end position="205"/>
    </location>
</feature>
<dbReference type="SUPFAM" id="SSF53623">
    <property type="entry name" value="MurD-like peptide ligases, catalytic domain"/>
    <property type="match status" value="1"/>
</dbReference>
<dbReference type="InterPro" id="IPR036615">
    <property type="entry name" value="Mur_ligase_C_dom_sf"/>
</dbReference>
<dbReference type="InterPro" id="IPR036565">
    <property type="entry name" value="Mur-like_cat_sf"/>
</dbReference>
<evidence type="ECO:0000313" key="7">
    <source>
        <dbReference type="Proteomes" id="UP000176893"/>
    </source>
</evidence>
<dbReference type="Proteomes" id="UP000176893">
    <property type="component" value="Unassembled WGS sequence"/>
</dbReference>
<feature type="domain" description="Mur ligase C-terminal" evidence="4">
    <location>
        <begin position="278"/>
        <end position="408"/>
    </location>
</feature>
<keyword evidence="2" id="KW-0547">Nucleotide-binding</keyword>
<keyword evidence="3" id="KW-0067">ATP-binding</keyword>
<dbReference type="SUPFAM" id="SSF53244">
    <property type="entry name" value="MurD-like peptide ligases, peptide-binding domain"/>
    <property type="match status" value="1"/>
</dbReference>
<evidence type="ECO:0008006" key="8">
    <source>
        <dbReference type="Google" id="ProtNLM"/>
    </source>
</evidence>
<keyword evidence="1" id="KW-0436">Ligase</keyword>
<organism evidence="6 7">
    <name type="scientific">Candidatus Yanofskybacteria bacterium RIFCSPHIGHO2_01_FULL_41_26</name>
    <dbReference type="NCBI Taxonomy" id="1802661"/>
    <lineage>
        <taxon>Bacteria</taxon>
        <taxon>Candidatus Yanofskyibacteriota</taxon>
    </lineage>
</organism>
<evidence type="ECO:0000256" key="3">
    <source>
        <dbReference type="ARBA" id="ARBA00022840"/>
    </source>
</evidence>
<evidence type="ECO:0000259" key="4">
    <source>
        <dbReference type="Pfam" id="PF02875"/>
    </source>
</evidence>
<evidence type="ECO:0000259" key="5">
    <source>
        <dbReference type="Pfam" id="PF08245"/>
    </source>
</evidence>
<accession>A0A1F8EEY9</accession>
<dbReference type="PANTHER" id="PTHR43024:SF1">
    <property type="entry name" value="UDP-N-ACETYLMURAMOYL-TRIPEPTIDE--D-ALANYL-D-ALANINE LIGASE"/>
    <property type="match status" value="1"/>
</dbReference>
<dbReference type="InterPro" id="IPR004101">
    <property type="entry name" value="Mur_ligase_C"/>
</dbReference>
<dbReference type="InterPro" id="IPR013221">
    <property type="entry name" value="Mur_ligase_cen"/>
</dbReference>
<name>A0A1F8EEY9_9BACT</name>
<protein>
    <recommendedName>
        <fullName evidence="8">UDP-N-acetylmuramoyl-tripeptide--D-alanyl-D-alanine ligase</fullName>
    </recommendedName>
</protein>
<reference evidence="6 7" key="1">
    <citation type="journal article" date="2016" name="Nat. Commun.">
        <title>Thousands of microbial genomes shed light on interconnected biogeochemical processes in an aquifer system.</title>
        <authorList>
            <person name="Anantharaman K."/>
            <person name="Brown C.T."/>
            <person name="Hug L.A."/>
            <person name="Sharon I."/>
            <person name="Castelle C.J."/>
            <person name="Probst A.J."/>
            <person name="Thomas B.C."/>
            <person name="Singh A."/>
            <person name="Wilkins M.J."/>
            <person name="Karaoz U."/>
            <person name="Brodie E.L."/>
            <person name="Williams K.H."/>
            <person name="Hubbard S.S."/>
            <person name="Banfield J.F."/>
        </authorList>
    </citation>
    <scope>NUCLEOTIDE SEQUENCE [LARGE SCALE GENOMIC DNA]</scope>
</reference>
<dbReference type="Gene3D" id="3.40.1190.10">
    <property type="entry name" value="Mur-like, catalytic domain"/>
    <property type="match status" value="1"/>
</dbReference>
<evidence type="ECO:0000256" key="1">
    <source>
        <dbReference type="ARBA" id="ARBA00022598"/>
    </source>
</evidence>
<evidence type="ECO:0000256" key="2">
    <source>
        <dbReference type="ARBA" id="ARBA00022741"/>
    </source>
</evidence>
<comment type="caution">
    <text evidence="6">The sequence shown here is derived from an EMBL/GenBank/DDBJ whole genome shotgun (WGS) entry which is preliminary data.</text>
</comment>
<dbReference type="AlphaFoldDB" id="A0A1F8EEY9"/>
<dbReference type="PANTHER" id="PTHR43024">
    <property type="entry name" value="UDP-N-ACETYLMURAMOYL-TRIPEPTIDE--D-ALANYL-D-ALANINE LIGASE"/>
    <property type="match status" value="1"/>
</dbReference>
<evidence type="ECO:0000313" key="6">
    <source>
        <dbReference type="EMBL" id="OGM98648.1"/>
    </source>
</evidence>
<gene>
    <name evidence="6" type="ORF">A2649_00595</name>
</gene>
<dbReference type="Gene3D" id="3.90.190.20">
    <property type="entry name" value="Mur ligase, C-terminal domain"/>
    <property type="match status" value="1"/>
</dbReference>